<dbReference type="AlphaFoldDB" id="A0A9J8ARM2"/>
<organism evidence="2 3">
    <name type="scientific">Cyprinus carpio carpio</name>
    <dbReference type="NCBI Taxonomy" id="630221"/>
    <lineage>
        <taxon>Eukaryota</taxon>
        <taxon>Metazoa</taxon>
        <taxon>Chordata</taxon>
        <taxon>Craniata</taxon>
        <taxon>Vertebrata</taxon>
        <taxon>Euteleostomi</taxon>
        <taxon>Actinopterygii</taxon>
        <taxon>Neopterygii</taxon>
        <taxon>Teleostei</taxon>
        <taxon>Ostariophysi</taxon>
        <taxon>Cypriniformes</taxon>
        <taxon>Cyprinidae</taxon>
        <taxon>Cyprininae</taxon>
        <taxon>Cyprinus</taxon>
    </lineage>
</organism>
<keyword evidence="1" id="KW-0472">Membrane</keyword>
<dbReference type="GeneTree" id="ENSGT00390000001505"/>
<dbReference type="Proteomes" id="UP001108240">
    <property type="component" value="Unplaced"/>
</dbReference>
<dbReference type="PANTHER" id="PTHR31239:SF2">
    <property type="entry name" value="NICOLIN-1"/>
    <property type="match status" value="1"/>
</dbReference>
<evidence type="ECO:0000313" key="2">
    <source>
        <dbReference type="Ensembl" id="ENSCCRP00000147003.1"/>
    </source>
</evidence>
<protein>
    <submittedName>
        <fullName evidence="2">Nicolin 1</fullName>
    </submittedName>
</protein>
<reference evidence="2" key="1">
    <citation type="submission" date="2025-08" db="UniProtKB">
        <authorList>
            <consortium name="Ensembl"/>
        </authorList>
    </citation>
    <scope>IDENTIFICATION</scope>
</reference>
<dbReference type="GO" id="GO:0005654">
    <property type="term" value="C:nucleoplasm"/>
    <property type="evidence" value="ECO:0007669"/>
    <property type="project" value="TreeGrafter"/>
</dbReference>
<name>A0A9J8ARM2_CYPCA</name>
<keyword evidence="1" id="KW-1133">Transmembrane helix</keyword>
<feature type="transmembrane region" description="Helical" evidence="1">
    <location>
        <begin position="20"/>
        <end position="43"/>
    </location>
</feature>
<dbReference type="PANTHER" id="PTHR31239">
    <property type="entry name" value="NICOLIN 1"/>
    <property type="match status" value="1"/>
</dbReference>
<keyword evidence="3" id="KW-1185">Reference proteome</keyword>
<keyword evidence="1" id="KW-0812">Transmembrane</keyword>
<reference evidence="2" key="2">
    <citation type="submission" date="2025-09" db="UniProtKB">
        <authorList>
            <consortium name="Ensembl"/>
        </authorList>
    </citation>
    <scope>IDENTIFICATION</scope>
</reference>
<evidence type="ECO:0000256" key="1">
    <source>
        <dbReference type="SAM" id="Phobius"/>
    </source>
</evidence>
<dbReference type="InterPro" id="IPR040235">
    <property type="entry name" value="Nicolin-1"/>
</dbReference>
<evidence type="ECO:0000313" key="3">
    <source>
        <dbReference type="Proteomes" id="UP001108240"/>
    </source>
</evidence>
<proteinExistence type="predicted"/>
<dbReference type="Ensembl" id="ENSCCRT00000196577.1">
    <property type="protein sequence ID" value="ENSCCRP00000147003.1"/>
    <property type="gene ID" value="ENSCCRG00000070732.1"/>
</dbReference>
<sequence length="322" mass="36003">MEGLISLYSTWDWKNNYSWSLHNSTVIVIHVVFSIIQSVIFPIKAPCAAFSIFSDLAPGHNRPTGLMLWITSQREGTCTLSPVGIVLQSLQGTNLIEASSPLETFPYCHLQRSVMSANAVSCTIKSPVALQIGDAVSDSSRPGVYITDITLAEPVNIQEISFKNYYTAYLTVRLQRREDGSAKWVTCLRNYCLMSNPHAEDGSHDYFSIYRHQMLTEPDNVTTVRLILRQPSSEWLNFSIEEINIHPCAKEDSERDVPAWISTLTPVEEPLDLNGLPDPETVSSSIQQMWALTEIMQASQTAASIGRFDVEGSYDVKLLSYT</sequence>
<accession>A0A9J8ARM2</accession>
<dbReference type="OMA" id="MWVLTEV"/>